<dbReference type="Pfam" id="PF24362">
    <property type="entry name" value="DUF7518"/>
    <property type="match status" value="1"/>
</dbReference>
<sequence>MREIMAQKDARIRFLERELAEREKEMETMKEREQPPVSAAGDERLHDLERKVREFEDVMRGLAEDRGQSRAPETGDERLRDAERKVRELEAVVKGLTEEVLDIKSIVMKLARDADERRKAPVPVEEKKAPVTLQAEPRAAAEPRPVRAVERKAPARQVERRQPAPAPEDDRDLELIMQNDGTLKPEPRRSSEYIVASTGSGIAAAKGRGKGGKPAERKLFVEQKARPVNDVIQADEDDTVDLDR</sequence>
<organism evidence="2 3">
    <name type="scientific">Methanoculleus chikugoensis</name>
    <dbReference type="NCBI Taxonomy" id="118126"/>
    <lineage>
        <taxon>Archaea</taxon>
        <taxon>Methanobacteriati</taxon>
        <taxon>Methanobacteriota</taxon>
        <taxon>Stenosarchaea group</taxon>
        <taxon>Methanomicrobia</taxon>
        <taxon>Methanomicrobiales</taxon>
        <taxon>Methanomicrobiaceae</taxon>
        <taxon>Methanoculleus</taxon>
    </lineage>
</organism>
<name>A0ABM7H7Z0_9EURY</name>
<evidence type="ECO:0000313" key="2">
    <source>
        <dbReference type="EMBL" id="BBL68954.1"/>
    </source>
</evidence>
<dbReference type="InterPro" id="IPR055940">
    <property type="entry name" value="DUF7518"/>
</dbReference>
<evidence type="ECO:0000256" key="1">
    <source>
        <dbReference type="SAM" id="MobiDB-lite"/>
    </source>
</evidence>
<feature type="compositionally biased region" description="Basic and acidic residues" evidence="1">
    <location>
        <begin position="23"/>
        <end position="34"/>
    </location>
</feature>
<protein>
    <recommendedName>
        <fullName evidence="4">Chromosome segregation protein SMC</fullName>
    </recommendedName>
</protein>
<gene>
    <name evidence="2" type="ORF">MchiMG62_21350</name>
</gene>
<feature type="region of interest" description="Disordered" evidence="1">
    <location>
        <begin position="23"/>
        <end position="46"/>
    </location>
</feature>
<evidence type="ECO:0000313" key="3">
    <source>
        <dbReference type="Proteomes" id="UP000824969"/>
    </source>
</evidence>
<evidence type="ECO:0008006" key="4">
    <source>
        <dbReference type="Google" id="ProtNLM"/>
    </source>
</evidence>
<dbReference type="EMBL" id="AP019781">
    <property type="protein sequence ID" value="BBL68954.1"/>
    <property type="molecule type" value="Genomic_DNA"/>
</dbReference>
<feature type="region of interest" description="Disordered" evidence="1">
    <location>
        <begin position="112"/>
        <end position="173"/>
    </location>
</feature>
<feature type="compositionally biased region" description="Basic and acidic residues" evidence="1">
    <location>
        <begin position="112"/>
        <end position="129"/>
    </location>
</feature>
<reference evidence="2 3" key="1">
    <citation type="submission" date="2019-06" db="EMBL/GenBank/DDBJ databases">
        <title>Complete genome sequence of Methanoculleus chikugoensis strain MG62.</title>
        <authorList>
            <person name="Asakawa S."/>
            <person name="Dianou D."/>
        </authorList>
    </citation>
    <scope>NUCLEOTIDE SEQUENCE [LARGE SCALE GENOMIC DNA]</scope>
    <source>
        <strain evidence="2 3">MG62</strain>
    </source>
</reference>
<feature type="compositionally biased region" description="Basic and acidic residues" evidence="1">
    <location>
        <begin position="139"/>
        <end position="162"/>
    </location>
</feature>
<proteinExistence type="predicted"/>
<feature type="region of interest" description="Disordered" evidence="1">
    <location>
        <begin position="60"/>
        <end position="84"/>
    </location>
</feature>
<accession>A0ABM7H7Z0</accession>
<dbReference type="Proteomes" id="UP000824969">
    <property type="component" value="Chromosome"/>
</dbReference>
<keyword evidence="3" id="KW-1185">Reference proteome</keyword>